<organism evidence="1 2">
    <name type="scientific">Rotaria magnacalcarata</name>
    <dbReference type="NCBI Taxonomy" id="392030"/>
    <lineage>
        <taxon>Eukaryota</taxon>
        <taxon>Metazoa</taxon>
        <taxon>Spiralia</taxon>
        <taxon>Gnathifera</taxon>
        <taxon>Rotifera</taxon>
        <taxon>Eurotatoria</taxon>
        <taxon>Bdelloidea</taxon>
        <taxon>Philodinida</taxon>
        <taxon>Philodinidae</taxon>
        <taxon>Rotaria</taxon>
    </lineage>
</organism>
<feature type="non-terminal residue" evidence="1">
    <location>
        <position position="1"/>
    </location>
</feature>
<evidence type="ECO:0000313" key="1">
    <source>
        <dbReference type="EMBL" id="CAF5217382.1"/>
    </source>
</evidence>
<proteinExistence type="predicted"/>
<gene>
    <name evidence="1" type="ORF">SMN809_LOCUS80453</name>
</gene>
<name>A0A8S3JJ93_9BILA</name>
<dbReference type="EMBL" id="CAJOBI010345374">
    <property type="protein sequence ID" value="CAF5217382.1"/>
    <property type="molecule type" value="Genomic_DNA"/>
</dbReference>
<dbReference type="AlphaFoldDB" id="A0A8S3JJ93"/>
<reference evidence="1" key="1">
    <citation type="submission" date="2021-02" db="EMBL/GenBank/DDBJ databases">
        <authorList>
            <person name="Nowell W R."/>
        </authorList>
    </citation>
    <scope>NUCLEOTIDE SEQUENCE</scope>
</reference>
<protein>
    <submittedName>
        <fullName evidence="1">Uncharacterized protein</fullName>
    </submittedName>
</protein>
<comment type="caution">
    <text evidence="1">The sequence shown here is derived from an EMBL/GenBank/DDBJ whole genome shotgun (WGS) entry which is preliminary data.</text>
</comment>
<evidence type="ECO:0000313" key="2">
    <source>
        <dbReference type="Proteomes" id="UP000676336"/>
    </source>
</evidence>
<accession>A0A8S3JJ93</accession>
<sequence length="112" mass="13085">MILLLLDIGVRNSLDHSYLSSLVFLYLVAWLNRPEYTLPPWVQRYIRSKPNNRSTTVAVDKSPKQTASIEYYKIPFEEIQIVFVDSMPGYERLLDRLFNGNNSQEELILGFD</sequence>
<dbReference type="Proteomes" id="UP000676336">
    <property type="component" value="Unassembled WGS sequence"/>
</dbReference>